<gene>
    <name evidence="13" type="ORF">MACH26_07520</name>
</gene>
<comment type="catalytic activity">
    <reaction evidence="1">
        <text>ATP + protein L-histidine = ADP + protein N-phospho-L-histidine.</text>
        <dbReference type="EC" id="2.7.13.3"/>
    </reaction>
</comment>
<dbReference type="Pfam" id="PF00512">
    <property type="entry name" value="HisKA"/>
    <property type="match status" value="1"/>
</dbReference>
<dbReference type="EMBL" id="AP027272">
    <property type="protein sequence ID" value="BDX05231.1"/>
    <property type="molecule type" value="Genomic_DNA"/>
</dbReference>
<keyword evidence="10" id="KW-0472">Membrane</keyword>
<dbReference type="CDD" id="cd00156">
    <property type="entry name" value="REC"/>
    <property type="match status" value="1"/>
</dbReference>
<dbReference type="Gene3D" id="3.30.450.20">
    <property type="entry name" value="PAS domain"/>
    <property type="match status" value="1"/>
</dbReference>
<keyword evidence="10" id="KW-1133">Transmembrane helix</keyword>
<dbReference type="InterPro" id="IPR036097">
    <property type="entry name" value="HisK_dim/P_sf"/>
</dbReference>
<evidence type="ECO:0000256" key="5">
    <source>
        <dbReference type="ARBA" id="ARBA00022741"/>
    </source>
</evidence>
<evidence type="ECO:0000256" key="10">
    <source>
        <dbReference type="SAM" id="Phobius"/>
    </source>
</evidence>
<organism evidence="13 14">
    <name type="scientific">Planctobacterium marinum</name>
    <dbReference type="NCBI Taxonomy" id="1631968"/>
    <lineage>
        <taxon>Bacteria</taxon>
        <taxon>Pseudomonadati</taxon>
        <taxon>Pseudomonadota</taxon>
        <taxon>Gammaproteobacteria</taxon>
        <taxon>Alteromonadales</taxon>
        <taxon>Alteromonadaceae</taxon>
        <taxon>Planctobacterium</taxon>
    </lineage>
</organism>
<dbReference type="Proteomes" id="UP001333710">
    <property type="component" value="Chromosome"/>
</dbReference>
<protein>
    <recommendedName>
        <fullName evidence="2">histidine kinase</fullName>
        <ecNumber evidence="2">2.7.13.3</ecNumber>
    </recommendedName>
</protein>
<accession>A0AA48HIC8</accession>
<dbReference type="SUPFAM" id="SSF47384">
    <property type="entry name" value="Homodimeric domain of signal transducing histidine kinase"/>
    <property type="match status" value="1"/>
</dbReference>
<reference evidence="13" key="1">
    <citation type="submission" date="2023-01" db="EMBL/GenBank/DDBJ databases">
        <title>Complete genome sequence of Planctobacterium marinum strain Dej080120_11.</title>
        <authorList>
            <person name="Ueki S."/>
            <person name="Maruyama F."/>
        </authorList>
    </citation>
    <scope>NUCLEOTIDE SEQUENCE</scope>
    <source>
        <strain evidence="13">Dej080120_11</strain>
    </source>
</reference>
<dbReference type="AlphaFoldDB" id="A0AA48HIC8"/>
<evidence type="ECO:0000256" key="2">
    <source>
        <dbReference type="ARBA" id="ARBA00012438"/>
    </source>
</evidence>
<evidence type="ECO:0000313" key="13">
    <source>
        <dbReference type="EMBL" id="BDX05231.1"/>
    </source>
</evidence>
<dbReference type="EC" id="2.7.13.3" evidence="2"/>
<keyword evidence="4" id="KW-0808">Transferase</keyword>
<keyword evidence="5" id="KW-0547">Nucleotide-binding</keyword>
<dbReference type="PANTHER" id="PTHR43065:SF46">
    <property type="entry name" value="C4-DICARBOXYLATE TRANSPORT SENSOR PROTEIN DCTB"/>
    <property type="match status" value="1"/>
</dbReference>
<feature type="modified residue" description="4-aspartylphosphate" evidence="9">
    <location>
        <position position="620"/>
    </location>
</feature>
<dbReference type="SUPFAM" id="SSF52172">
    <property type="entry name" value="CheY-like"/>
    <property type="match status" value="1"/>
</dbReference>
<keyword evidence="14" id="KW-1185">Reference proteome</keyword>
<keyword evidence="6" id="KW-0418">Kinase</keyword>
<name>A0AA48HIC8_9ALTE</name>
<dbReference type="InterPro" id="IPR011006">
    <property type="entry name" value="CheY-like_superfamily"/>
</dbReference>
<dbReference type="PROSITE" id="PS50109">
    <property type="entry name" value="HIS_KIN"/>
    <property type="match status" value="1"/>
</dbReference>
<dbReference type="Gene3D" id="3.30.565.10">
    <property type="entry name" value="Histidine kinase-like ATPase, C-terminal domain"/>
    <property type="match status" value="1"/>
</dbReference>
<keyword evidence="10" id="KW-0812">Transmembrane</keyword>
<dbReference type="Pfam" id="PF00072">
    <property type="entry name" value="Response_reg"/>
    <property type="match status" value="1"/>
</dbReference>
<evidence type="ECO:0000256" key="6">
    <source>
        <dbReference type="ARBA" id="ARBA00022777"/>
    </source>
</evidence>
<keyword evidence="3 9" id="KW-0597">Phosphoprotein</keyword>
<sequence>MEALSLTGFKTRSIISLITVLTVLLLSFAIQQRLIEQQKHNLVQAAIANELSERSKSLTMTLQGLLSAEPGRHRVNLKRYAVEHLSRISESLNYFQSTPLAEPIDNVLNSESETVKQLQLLINTTRTVLKDEEPEQIPDFNSASIRNMSNNLRQVADTLRETQRQHQEFQITALQQLLILSLTIISVSILFVVVPVLRRVKNDRAAIERQRTQIARIRHTFDTFTDHSQNAIINYVKSSGKINFVNNSCVEMLQYQSKNQLLGESIDAVYMVHTDETHPAMSARLIAIDGSEIPVVFDRFSSHRIEDGAELVWLNLTDLRPIIEVEQRSQNAQKMESMGTLASGIAHDFNNILAIIRGSSELLKMSVDLSNNAQKCVTHIIEAGERGASMVRQILQFSRADTEYLKVIDIVENIEQTLELLTPGLKKKSEVVFQCEAEGNILADESSISQILINLVKNASQAGATKVELTLKKENQEFVLTVLDDGSGIPQEAQDKLFEPFFSTKKKTEGTGLGLSVVHGIVQKIKGTISVDSTEGEGTRFTIRLPVTQLQVEEVVTAKPSSPMVSNQRILLVEDEDNLRNIYSTYLTMKGFSVTEAANGQEALAIFQQAKDEYDVLVTDHNMPGLLGTEVILAIRHLTKKPLLTIMVTGDIEDSARELKNQGLIDDILTKPIALSNLDGAIEQSE</sequence>
<dbReference type="InterPro" id="IPR003661">
    <property type="entry name" value="HisK_dim/P_dom"/>
</dbReference>
<evidence type="ECO:0000256" key="7">
    <source>
        <dbReference type="ARBA" id="ARBA00022840"/>
    </source>
</evidence>
<dbReference type="SUPFAM" id="SSF55874">
    <property type="entry name" value="ATPase domain of HSP90 chaperone/DNA topoisomerase II/histidine kinase"/>
    <property type="match status" value="1"/>
</dbReference>
<dbReference type="PANTHER" id="PTHR43065">
    <property type="entry name" value="SENSOR HISTIDINE KINASE"/>
    <property type="match status" value="1"/>
</dbReference>
<dbReference type="Pfam" id="PF02518">
    <property type="entry name" value="HATPase_c"/>
    <property type="match status" value="1"/>
</dbReference>
<evidence type="ECO:0000256" key="8">
    <source>
        <dbReference type="ARBA" id="ARBA00023012"/>
    </source>
</evidence>
<evidence type="ECO:0000256" key="1">
    <source>
        <dbReference type="ARBA" id="ARBA00000085"/>
    </source>
</evidence>
<evidence type="ECO:0000313" key="14">
    <source>
        <dbReference type="Proteomes" id="UP001333710"/>
    </source>
</evidence>
<dbReference type="SMART" id="SM00388">
    <property type="entry name" value="HisKA"/>
    <property type="match status" value="1"/>
</dbReference>
<evidence type="ECO:0000256" key="4">
    <source>
        <dbReference type="ARBA" id="ARBA00022679"/>
    </source>
</evidence>
<dbReference type="InterPro" id="IPR003594">
    <property type="entry name" value="HATPase_dom"/>
</dbReference>
<keyword evidence="8" id="KW-0902">Two-component regulatory system</keyword>
<dbReference type="Gene3D" id="1.10.287.130">
    <property type="match status" value="1"/>
</dbReference>
<feature type="transmembrane region" description="Helical" evidence="10">
    <location>
        <begin position="12"/>
        <end position="30"/>
    </location>
</feature>
<dbReference type="PRINTS" id="PR00344">
    <property type="entry name" value="BCTRLSENSOR"/>
</dbReference>
<dbReference type="SMART" id="SM00448">
    <property type="entry name" value="REC"/>
    <property type="match status" value="1"/>
</dbReference>
<evidence type="ECO:0000256" key="9">
    <source>
        <dbReference type="PROSITE-ProRule" id="PRU00169"/>
    </source>
</evidence>
<dbReference type="PROSITE" id="PS50110">
    <property type="entry name" value="RESPONSE_REGULATORY"/>
    <property type="match status" value="1"/>
</dbReference>
<evidence type="ECO:0000256" key="3">
    <source>
        <dbReference type="ARBA" id="ARBA00022553"/>
    </source>
</evidence>
<dbReference type="InterPro" id="IPR036890">
    <property type="entry name" value="HATPase_C_sf"/>
</dbReference>
<dbReference type="InterPro" id="IPR005467">
    <property type="entry name" value="His_kinase_dom"/>
</dbReference>
<dbReference type="CDD" id="cd00082">
    <property type="entry name" value="HisKA"/>
    <property type="match status" value="1"/>
</dbReference>
<feature type="transmembrane region" description="Helical" evidence="10">
    <location>
        <begin position="177"/>
        <end position="197"/>
    </location>
</feature>
<dbReference type="Gene3D" id="3.40.50.2300">
    <property type="match status" value="1"/>
</dbReference>
<dbReference type="InterPro" id="IPR004358">
    <property type="entry name" value="Sig_transdc_His_kin-like_C"/>
</dbReference>
<proteinExistence type="predicted"/>
<evidence type="ECO:0000259" key="11">
    <source>
        <dbReference type="PROSITE" id="PS50109"/>
    </source>
</evidence>
<dbReference type="GO" id="GO:0005524">
    <property type="term" value="F:ATP binding"/>
    <property type="evidence" value="ECO:0007669"/>
    <property type="project" value="UniProtKB-KW"/>
</dbReference>
<feature type="domain" description="Histidine kinase" evidence="11">
    <location>
        <begin position="344"/>
        <end position="549"/>
    </location>
</feature>
<dbReference type="SMART" id="SM00387">
    <property type="entry name" value="HATPase_c"/>
    <property type="match status" value="1"/>
</dbReference>
<dbReference type="KEGG" id="pmaw:MACH26_07520"/>
<dbReference type="InterPro" id="IPR001789">
    <property type="entry name" value="Sig_transdc_resp-reg_receiver"/>
</dbReference>
<dbReference type="GO" id="GO:0000155">
    <property type="term" value="F:phosphorelay sensor kinase activity"/>
    <property type="evidence" value="ECO:0007669"/>
    <property type="project" value="InterPro"/>
</dbReference>
<evidence type="ECO:0000259" key="12">
    <source>
        <dbReference type="PROSITE" id="PS50110"/>
    </source>
</evidence>
<keyword evidence="7" id="KW-0067">ATP-binding</keyword>
<feature type="domain" description="Response regulatory" evidence="12">
    <location>
        <begin position="569"/>
        <end position="686"/>
    </location>
</feature>